<dbReference type="InterPro" id="IPR029044">
    <property type="entry name" value="Nucleotide-diphossugar_trans"/>
</dbReference>
<accession>A0A7X9FTF6</accession>
<protein>
    <submittedName>
        <fullName evidence="2">Glycosyltransferase family 2 protein</fullName>
    </submittedName>
</protein>
<comment type="caution">
    <text evidence="2">The sequence shown here is derived from an EMBL/GenBank/DDBJ whole genome shotgun (WGS) entry which is preliminary data.</text>
</comment>
<dbReference type="PANTHER" id="PTHR43630">
    <property type="entry name" value="POLY-BETA-1,6-N-ACETYL-D-GLUCOSAMINE SYNTHASE"/>
    <property type="match status" value="1"/>
</dbReference>
<dbReference type="SUPFAM" id="SSF53448">
    <property type="entry name" value="Nucleotide-diphospho-sugar transferases"/>
    <property type="match status" value="1"/>
</dbReference>
<reference evidence="2 3" key="1">
    <citation type="journal article" date="2020" name="Biotechnol. Biofuels">
        <title>New insights from the biogas microbiome by comprehensive genome-resolved metagenomics of nearly 1600 species originating from multiple anaerobic digesters.</title>
        <authorList>
            <person name="Campanaro S."/>
            <person name="Treu L."/>
            <person name="Rodriguez-R L.M."/>
            <person name="Kovalovszki A."/>
            <person name="Ziels R.M."/>
            <person name="Maus I."/>
            <person name="Zhu X."/>
            <person name="Kougias P.G."/>
            <person name="Basile A."/>
            <person name="Luo G."/>
            <person name="Schluter A."/>
            <person name="Konstantinidis K.T."/>
            <person name="Angelidaki I."/>
        </authorList>
    </citation>
    <scope>NUCLEOTIDE SEQUENCE [LARGE SCALE GENOMIC DNA]</scope>
    <source>
        <strain evidence="2">AS27yjCOA_65</strain>
    </source>
</reference>
<sequence>MGISCFIVCCNEESHIRRCLESICWCDEIILIDSGSTDRTLDIAKEYTSRIVFRPWQGYVLQKQVGLSLCTHEWVLNIDADEEVSPELRKEIEAVVNGTQTETINGYYISRVVYYLGRWWRNGGWYPEFRLRLVRRNKASWGGRDPHEKALVTGETAYLNGELYHYTYQNMYDQVRRLNTHAKSAAQSMYEEGQTTSVLGILAKPFTRFVKHFILKKGYRDGLPGFLIAVLESYYVFLKYAMLWELHQENLRGDKKSSEL</sequence>
<dbReference type="EMBL" id="JAAZON010000473">
    <property type="protein sequence ID" value="NMC63573.1"/>
    <property type="molecule type" value="Genomic_DNA"/>
</dbReference>
<dbReference type="AlphaFoldDB" id="A0A7X9FTF6"/>
<dbReference type="Proteomes" id="UP000524246">
    <property type="component" value="Unassembled WGS sequence"/>
</dbReference>
<evidence type="ECO:0000313" key="2">
    <source>
        <dbReference type="EMBL" id="NMC63573.1"/>
    </source>
</evidence>
<evidence type="ECO:0000259" key="1">
    <source>
        <dbReference type="Pfam" id="PF00535"/>
    </source>
</evidence>
<evidence type="ECO:0000313" key="3">
    <source>
        <dbReference type="Proteomes" id="UP000524246"/>
    </source>
</evidence>
<dbReference type="CDD" id="cd02511">
    <property type="entry name" value="Beta4Glucosyltransferase"/>
    <property type="match status" value="1"/>
</dbReference>
<feature type="domain" description="Glycosyltransferase 2-like" evidence="1">
    <location>
        <begin position="4"/>
        <end position="100"/>
    </location>
</feature>
<dbReference type="PANTHER" id="PTHR43630:SF2">
    <property type="entry name" value="GLYCOSYLTRANSFERASE"/>
    <property type="match status" value="1"/>
</dbReference>
<dbReference type="Gene3D" id="3.90.550.10">
    <property type="entry name" value="Spore Coat Polysaccharide Biosynthesis Protein SpsA, Chain A"/>
    <property type="match status" value="1"/>
</dbReference>
<dbReference type="InterPro" id="IPR001173">
    <property type="entry name" value="Glyco_trans_2-like"/>
</dbReference>
<name>A0A7X9FTF6_9DELT</name>
<organism evidence="2 3">
    <name type="scientific">SAR324 cluster bacterium</name>
    <dbReference type="NCBI Taxonomy" id="2024889"/>
    <lineage>
        <taxon>Bacteria</taxon>
        <taxon>Deltaproteobacteria</taxon>
        <taxon>SAR324 cluster</taxon>
    </lineage>
</organism>
<keyword evidence="2" id="KW-0808">Transferase</keyword>
<gene>
    <name evidence="2" type="ORF">GYA55_10460</name>
</gene>
<proteinExistence type="predicted"/>
<dbReference type="Pfam" id="PF00535">
    <property type="entry name" value="Glycos_transf_2"/>
    <property type="match status" value="1"/>
</dbReference>
<dbReference type="GO" id="GO:0016740">
    <property type="term" value="F:transferase activity"/>
    <property type="evidence" value="ECO:0007669"/>
    <property type="project" value="UniProtKB-KW"/>
</dbReference>